<dbReference type="AlphaFoldDB" id="A0A367ZGK8"/>
<dbReference type="SUPFAM" id="SSF48452">
    <property type="entry name" value="TPR-like"/>
    <property type="match status" value="1"/>
</dbReference>
<dbReference type="InterPro" id="IPR019734">
    <property type="entry name" value="TPR_rpt"/>
</dbReference>
<evidence type="ECO:0008006" key="3">
    <source>
        <dbReference type="Google" id="ProtNLM"/>
    </source>
</evidence>
<dbReference type="Proteomes" id="UP000252355">
    <property type="component" value="Unassembled WGS sequence"/>
</dbReference>
<gene>
    <name evidence="1" type="ORF">OZSIB_3055</name>
</gene>
<dbReference type="InterPro" id="IPR011990">
    <property type="entry name" value="TPR-like_helical_dom_sf"/>
</dbReference>
<comment type="caution">
    <text evidence="1">The sequence shown here is derived from an EMBL/GenBank/DDBJ whole genome shotgun (WGS) entry which is preliminary data.</text>
</comment>
<proteinExistence type="predicted"/>
<sequence length="375" mass="42381">MEAHLMRDRSPSRTTKAAATFGLLLVMILPVGPTGLAARLSGAPLASFPQADLAERRLDSALIAYEDGYRLYREGNLRAAERRLQEALQHEPNLLKAHYWLGKVYRELGQLKESIFHWEEVIRLQNLIRQRRLALSIQDNEYPAERQIVATRDRQRRAEEAWRKGRGLLEQGHWAGALAELKTAVDLYPGHPEYVKLLARLLWDQGDLQAAARQYGDLLHLPGLPRETALEAIDRLLMVGARLPARRGLRMLLQQFPGDPDLQQRLDAIELATHEEPAAAGRVIRVQRGQAIVDLGLENGLKLADEYTLRLRAFRTGEPVTDPRTGRPLGRAPDRTSGELLVTKVLSRSSWVLIQREFDRGVQEGDLVEVQAGRR</sequence>
<name>A0A367ZGK8_9BACT</name>
<organism evidence="1 2">
    <name type="scientific">Candidatus Ozemobacter sibiricus</name>
    <dbReference type="NCBI Taxonomy" id="2268124"/>
    <lineage>
        <taxon>Bacteria</taxon>
        <taxon>Candidatus Ozemobacteria</taxon>
        <taxon>Candidatus Ozemobacterales</taxon>
        <taxon>Candidatus Ozemobacteraceae</taxon>
        <taxon>Candidatus Ozemobacter</taxon>
    </lineage>
</organism>
<accession>A0A367ZGK8</accession>
<dbReference type="Pfam" id="PF13432">
    <property type="entry name" value="TPR_16"/>
    <property type="match status" value="1"/>
</dbReference>
<dbReference type="EMBL" id="QOQW01000034">
    <property type="protein sequence ID" value="RCK77244.1"/>
    <property type="molecule type" value="Genomic_DNA"/>
</dbReference>
<protein>
    <recommendedName>
        <fullName evidence="3">Tetratricopeptide repeat protein</fullName>
    </recommendedName>
</protein>
<dbReference type="Pfam" id="PF14559">
    <property type="entry name" value="TPR_19"/>
    <property type="match status" value="1"/>
</dbReference>
<reference evidence="1 2" key="1">
    <citation type="submission" date="2018-05" db="EMBL/GenBank/DDBJ databases">
        <title>A metagenomic window into the 2 km-deep terrestrial subsurface aquifer revealed taxonomically and functionally diverse microbial community comprising novel uncultured bacterial lineages.</title>
        <authorList>
            <person name="Kadnikov V.V."/>
            <person name="Mardanov A.V."/>
            <person name="Beletsky A.V."/>
            <person name="Banks D."/>
            <person name="Pimenov N.V."/>
            <person name="Frank Y.A."/>
            <person name="Karnachuk O.V."/>
            <person name="Ravin N.V."/>
        </authorList>
    </citation>
    <scope>NUCLEOTIDE SEQUENCE [LARGE SCALE GENOMIC DNA]</scope>
    <source>
        <strain evidence="1">BY5</strain>
    </source>
</reference>
<evidence type="ECO:0000313" key="2">
    <source>
        <dbReference type="Proteomes" id="UP000252355"/>
    </source>
</evidence>
<evidence type="ECO:0000313" key="1">
    <source>
        <dbReference type="EMBL" id="RCK77244.1"/>
    </source>
</evidence>
<dbReference type="SMART" id="SM00028">
    <property type="entry name" value="TPR"/>
    <property type="match status" value="3"/>
</dbReference>
<dbReference type="Gene3D" id="1.25.40.10">
    <property type="entry name" value="Tetratricopeptide repeat domain"/>
    <property type="match status" value="2"/>
</dbReference>